<dbReference type="Pfam" id="PF01232">
    <property type="entry name" value="Mannitol_dh"/>
    <property type="match status" value="1"/>
</dbReference>
<name>A0A261TRL5_9BORD</name>
<reference evidence="4 5" key="1">
    <citation type="submission" date="2017-05" db="EMBL/GenBank/DDBJ databases">
        <title>Complete and WGS of Bordetella genogroups.</title>
        <authorList>
            <person name="Spilker T."/>
            <person name="LiPuma J."/>
        </authorList>
    </citation>
    <scope>NUCLEOTIDE SEQUENCE [LARGE SCALE GENOMIC DNA]</scope>
    <source>
        <strain evidence="4 5">AU9919</strain>
    </source>
</reference>
<dbReference type="Gene3D" id="1.10.1040.10">
    <property type="entry name" value="N-(1-d-carboxylethyl)-l-norvaline Dehydrogenase, domain 2"/>
    <property type="match status" value="1"/>
</dbReference>
<dbReference type="PRINTS" id="PR00084">
    <property type="entry name" value="MTLDHDRGNASE"/>
</dbReference>
<keyword evidence="1" id="KW-0560">Oxidoreductase</keyword>
<evidence type="ECO:0000313" key="5">
    <source>
        <dbReference type="Proteomes" id="UP000216885"/>
    </source>
</evidence>
<dbReference type="Pfam" id="PF08125">
    <property type="entry name" value="Mannitol_dh_C"/>
    <property type="match status" value="1"/>
</dbReference>
<dbReference type="InterPro" id="IPR013328">
    <property type="entry name" value="6PGD_dom2"/>
</dbReference>
<dbReference type="InterPro" id="IPR008927">
    <property type="entry name" value="6-PGluconate_DH-like_C_sf"/>
</dbReference>
<dbReference type="InterPro" id="IPR036291">
    <property type="entry name" value="NAD(P)-bd_dom_sf"/>
</dbReference>
<dbReference type="AlphaFoldDB" id="A0A261TRL5"/>
<dbReference type="InterPro" id="IPR013118">
    <property type="entry name" value="Mannitol_DH_C"/>
</dbReference>
<dbReference type="SUPFAM" id="SSF51735">
    <property type="entry name" value="NAD(P)-binding Rossmann-fold domains"/>
    <property type="match status" value="1"/>
</dbReference>
<dbReference type="InterPro" id="IPR013131">
    <property type="entry name" value="Mannitol_DH_N"/>
</dbReference>
<organism evidence="4 5">
    <name type="scientific">Bordetella genomosp. 4</name>
    <dbReference type="NCBI Taxonomy" id="463044"/>
    <lineage>
        <taxon>Bacteria</taxon>
        <taxon>Pseudomonadati</taxon>
        <taxon>Pseudomonadota</taxon>
        <taxon>Betaproteobacteria</taxon>
        <taxon>Burkholderiales</taxon>
        <taxon>Alcaligenaceae</taxon>
        <taxon>Bordetella</taxon>
    </lineage>
</organism>
<feature type="domain" description="Mannitol dehydrogenase C-terminal" evidence="3">
    <location>
        <begin position="300"/>
        <end position="489"/>
    </location>
</feature>
<dbReference type="PANTHER" id="PTHR43362:SF1">
    <property type="entry name" value="MANNITOL DEHYDROGENASE 2-RELATED"/>
    <property type="match status" value="1"/>
</dbReference>
<dbReference type="RefSeq" id="WP_094838818.1">
    <property type="nucleotide sequence ID" value="NZ_NEVQ01000021.1"/>
</dbReference>
<dbReference type="Proteomes" id="UP000216885">
    <property type="component" value="Unassembled WGS sequence"/>
</dbReference>
<protein>
    <submittedName>
        <fullName evidence="4">Mannitol dehydrogenase</fullName>
    </submittedName>
</protein>
<dbReference type="GO" id="GO:0016616">
    <property type="term" value="F:oxidoreductase activity, acting on the CH-OH group of donors, NAD or NADP as acceptor"/>
    <property type="evidence" value="ECO:0007669"/>
    <property type="project" value="TreeGrafter"/>
</dbReference>
<sequence length="510" mass="55222">MKSFNAETRRLGPGSLAQLPVDVERPGYERAQLRPGIVHLGIGAFHRAHQAPVTDMALSATGDLRWGIIGVSLRSPDTRDALLPQDSLYTLSLRDTDGSGAARETLSVVGSVLRVLVATEDPGAVLAQIAHPDTRIVSLTVTEKGYCHEPATGRLHRDDPDIAHDLVDSDTPRSAIGMLVHGLARRRDVGLPPVTLLSCDNLPSNGDTLRGLVLEFAGLRDPGLAEWIAAHCTFPNSMVDRIVPRTTDADRQRIAARLGAVDAWPVVGEPFLEWIIEDRFVNGRPAWDQPGGARFVEHAAPFEHLKLRMVNGPHSALAYLAASAGLDTVSQAMANPALHDYLDALIREEIAPTLQSVPGVDLAALRKRLLTRFSNAALPHRTQQIAMDGSQKLPQRLLGTVRDRMRAGAGYQRLALALAGWMHYLRGHDEQGKTYPIQDPLAEAFQARLAAVGQGSDIDDIQRARALISYAPVFGDLAGCEELIIEVARHATVLRQQGVRAAAGAAVRLF</sequence>
<evidence type="ECO:0000256" key="1">
    <source>
        <dbReference type="ARBA" id="ARBA00023002"/>
    </source>
</evidence>
<evidence type="ECO:0000259" key="2">
    <source>
        <dbReference type="Pfam" id="PF01232"/>
    </source>
</evidence>
<feature type="domain" description="Mannitol dehydrogenase N-terminal" evidence="2">
    <location>
        <begin position="36"/>
        <end position="288"/>
    </location>
</feature>
<comment type="caution">
    <text evidence="4">The sequence shown here is derived from an EMBL/GenBank/DDBJ whole genome shotgun (WGS) entry which is preliminary data.</text>
</comment>
<accession>A0A261TRL5</accession>
<proteinExistence type="predicted"/>
<dbReference type="PANTHER" id="PTHR43362">
    <property type="entry name" value="MANNITOL DEHYDROGENASE DSF1-RELATED"/>
    <property type="match status" value="1"/>
</dbReference>
<dbReference type="SUPFAM" id="SSF48179">
    <property type="entry name" value="6-phosphogluconate dehydrogenase C-terminal domain-like"/>
    <property type="match status" value="1"/>
</dbReference>
<keyword evidence="5" id="KW-1185">Reference proteome</keyword>
<dbReference type="Gene3D" id="3.40.50.720">
    <property type="entry name" value="NAD(P)-binding Rossmann-like Domain"/>
    <property type="match status" value="1"/>
</dbReference>
<dbReference type="EMBL" id="NEVQ01000021">
    <property type="protein sequence ID" value="OZI52314.1"/>
    <property type="molecule type" value="Genomic_DNA"/>
</dbReference>
<evidence type="ECO:0000259" key="3">
    <source>
        <dbReference type="Pfam" id="PF08125"/>
    </source>
</evidence>
<evidence type="ECO:0000313" key="4">
    <source>
        <dbReference type="EMBL" id="OZI52314.1"/>
    </source>
</evidence>
<dbReference type="InterPro" id="IPR050988">
    <property type="entry name" value="Mannitol_DH/Oxidoreductase"/>
</dbReference>
<dbReference type="InterPro" id="IPR000669">
    <property type="entry name" value="Mannitol_DH"/>
</dbReference>
<gene>
    <name evidence="4" type="ORF">CAL20_20370</name>
</gene>